<comment type="similarity">
    <text evidence="2">Belongs to the acyl-CoA dehydrogenase family.</text>
</comment>
<dbReference type="Pfam" id="PF02771">
    <property type="entry name" value="Acyl-CoA_dh_N"/>
    <property type="match status" value="1"/>
</dbReference>
<dbReference type="Gene3D" id="2.40.110.10">
    <property type="entry name" value="Butyryl-CoA Dehydrogenase, subunit A, domain 2"/>
    <property type="match status" value="1"/>
</dbReference>
<evidence type="ECO:0000259" key="7">
    <source>
        <dbReference type="Pfam" id="PF00441"/>
    </source>
</evidence>
<proteinExistence type="inferred from homology"/>
<accession>A0A6J7P0S3</accession>
<keyword evidence="3" id="KW-0285">Flavoprotein</keyword>
<protein>
    <submittedName>
        <fullName evidence="10">Unannotated protein</fullName>
    </submittedName>
</protein>
<evidence type="ECO:0000256" key="4">
    <source>
        <dbReference type="ARBA" id="ARBA00022827"/>
    </source>
</evidence>
<dbReference type="EMBL" id="CAFBOG010000275">
    <property type="protein sequence ID" value="CAB4998917.1"/>
    <property type="molecule type" value="Genomic_DNA"/>
</dbReference>
<feature type="region of interest" description="Disordered" evidence="6">
    <location>
        <begin position="30"/>
        <end position="58"/>
    </location>
</feature>
<dbReference type="InterPro" id="IPR006091">
    <property type="entry name" value="Acyl-CoA_Oxase/DH_mid-dom"/>
</dbReference>
<evidence type="ECO:0000259" key="8">
    <source>
        <dbReference type="Pfam" id="PF02770"/>
    </source>
</evidence>
<evidence type="ECO:0000313" key="11">
    <source>
        <dbReference type="EMBL" id="CAB5067808.1"/>
    </source>
</evidence>
<dbReference type="InterPro" id="IPR037069">
    <property type="entry name" value="AcylCoA_DH/ox_N_sf"/>
</dbReference>
<comment type="cofactor">
    <cofactor evidence="1">
        <name>FAD</name>
        <dbReference type="ChEBI" id="CHEBI:57692"/>
    </cofactor>
</comment>
<feature type="compositionally biased region" description="Acidic residues" evidence="6">
    <location>
        <begin position="32"/>
        <end position="51"/>
    </location>
</feature>
<dbReference type="FunFam" id="2.40.110.10:FF:000011">
    <property type="entry name" value="Acyl-CoA dehydrogenase FadE34"/>
    <property type="match status" value="1"/>
</dbReference>
<evidence type="ECO:0000313" key="10">
    <source>
        <dbReference type="EMBL" id="CAB4998917.1"/>
    </source>
</evidence>
<dbReference type="Pfam" id="PF00441">
    <property type="entry name" value="Acyl-CoA_dh_1"/>
    <property type="match status" value="1"/>
</dbReference>
<reference evidence="10" key="1">
    <citation type="submission" date="2020-05" db="EMBL/GenBank/DDBJ databases">
        <authorList>
            <person name="Chiriac C."/>
            <person name="Salcher M."/>
            <person name="Ghai R."/>
            <person name="Kavagutti S V."/>
        </authorList>
    </citation>
    <scope>NUCLEOTIDE SEQUENCE</scope>
</reference>
<keyword evidence="5" id="KW-0560">Oxidoreductase</keyword>
<gene>
    <name evidence="10" type="ORF">UFOPK3914_02015</name>
    <name evidence="11" type="ORF">UFOPK4354_01296</name>
</gene>
<dbReference type="GO" id="GO:0016627">
    <property type="term" value="F:oxidoreductase activity, acting on the CH-CH group of donors"/>
    <property type="evidence" value="ECO:0007669"/>
    <property type="project" value="InterPro"/>
</dbReference>
<evidence type="ECO:0000256" key="1">
    <source>
        <dbReference type="ARBA" id="ARBA00001974"/>
    </source>
</evidence>
<dbReference type="InterPro" id="IPR046373">
    <property type="entry name" value="Acyl-CoA_Oxase/DH_mid-dom_sf"/>
</dbReference>
<feature type="domain" description="Acyl-CoA dehydrogenase/oxidase C-terminal" evidence="7">
    <location>
        <begin position="260"/>
        <end position="411"/>
    </location>
</feature>
<dbReference type="Pfam" id="PF02770">
    <property type="entry name" value="Acyl-CoA_dh_M"/>
    <property type="match status" value="1"/>
</dbReference>
<name>A0A6J7P0S3_9ZZZZ</name>
<dbReference type="SUPFAM" id="SSF56645">
    <property type="entry name" value="Acyl-CoA dehydrogenase NM domain-like"/>
    <property type="match status" value="1"/>
</dbReference>
<evidence type="ECO:0000259" key="9">
    <source>
        <dbReference type="Pfam" id="PF02771"/>
    </source>
</evidence>
<dbReference type="InterPro" id="IPR009075">
    <property type="entry name" value="AcylCo_DH/oxidase_C"/>
</dbReference>
<organism evidence="10">
    <name type="scientific">freshwater metagenome</name>
    <dbReference type="NCBI Taxonomy" id="449393"/>
    <lineage>
        <taxon>unclassified sequences</taxon>
        <taxon>metagenomes</taxon>
        <taxon>ecological metagenomes</taxon>
    </lineage>
</organism>
<evidence type="ECO:0000256" key="2">
    <source>
        <dbReference type="ARBA" id="ARBA00009347"/>
    </source>
</evidence>
<dbReference type="InterPro" id="IPR009100">
    <property type="entry name" value="AcylCoA_DH/oxidase_NM_dom_sf"/>
</dbReference>
<dbReference type="InterPro" id="IPR052161">
    <property type="entry name" value="Mycobact_Acyl-CoA_DH"/>
</dbReference>
<evidence type="ECO:0000256" key="5">
    <source>
        <dbReference type="ARBA" id="ARBA00023002"/>
    </source>
</evidence>
<feature type="domain" description="Acyl-CoA oxidase/dehydrogenase middle" evidence="8">
    <location>
        <begin position="150"/>
        <end position="247"/>
    </location>
</feature>
<dbReference type="GO" id="GO:0005886">
    <property type="term" value="C:plasma membrane"/>
    <property type="evidence" value="ECO:0007669"/>
    <property type="project" value="TreeGrafter"/>
</dbReference>
<dbReference type="Gene3D" id="1.10.540.10">
    <property type="entry name" value="Acyl-CoA dehydrogenase/oxidase, N-terminal domain"/>
    <property type="match status" value="1"/>
</dbReference>
<evidence type="ECO:0000256" key="3">
    <source>
        <dbReference type="ARBA" id="ARBA00022630"/>
    </source>
</evidence>
<dbReference type="PANTHER" id="PTHR43292:SF3">
    <property type="entry name" value="ACYL-COA DEHYDROGENASE FADE29"/>
    <property type="match status" value="1"/>
</dbReference>
<evidence type="ECO:0000256" key="6">
    <source>
        <dbReference type="SAM" id="MobiDB-lite"/>
    </source>
</evidence>
<feature type="domain" description="Acyl-CoA dehydrogenase/oxidase N-terminal" evidence="9">
    <location>
        <begin position="67"/>
        <end position="145"/>
    </location>
</feature>
<dbReference type="InterPro" id="IPR036250">
    <property type="entry name" value="AcylCo_DH-like_C"/>
</dbReference>
<dbReference type="AlphaFoldDB" id="A0A6J7P0S3"/>
<sequence>MDFSYAPEDEAFRKELESWLDDNLPKFLTEWGEQDLGEGDPAETELSEDENQAGPGSAGIMGAMEKRRAWQRLLNTGRWAAINWPEEWGGRDATITQNVIYSETMARYRTPGIYNANGLWQIGPMIIRWGTDEQKRQWVPNILNAEDHWCQGFSEPEAGSDLANLRTMAVRDGEEYVLNGTKIWTSSAHLARWGLFLVRTDPNSIAEGRKHDGITAMILDLEVPGIDIRPIRDITGEEMFCEIFFDDARVPSSCLLGAEGEGWAVAMGTLGSERVGTAGLAVGMRHDLDAMVSLARSINPEALTDPELRQRIARAHTDIEYTKLLNYRALSKILRNEKNWPEVPIAKLQWSHLAQSLAELACDLLGPEAMVAKGGMGTVDGGSWNRLYVFQRYTSIGAGTTEVQKNIIADKAIKLPRK</sequence>
<dbReference type="Gene3D" id="1.20.140.10">
    <property type="entry name" value="Butyryl-CoA Dehydrogenase, subunit A, domain 3"/>
    <property type="match status" value="1"/>
</dbReference>
<keyword evidence="4" id="KW-0274">FAD</keyword>
<dbReference type="GO" id="GO:0050660">
    <property type="term" value="F:flavin adenine dinucleotide binding"/>
    <property type="evidence" value="ECO:0007669"/>
    <property type="project" value="InterPro"/>
</dbReference>
<dbReference type="PANTHER" id="PTHR43292">
    <property type="entry name" value="ACYL-COA DEHYDROGENASE"/>
    <property type="match status" value="1"/>
</dbReference>
<dbReference type="EMBL" id="CAFBQW010000149">
    <property type="protein sequence ID" value="CAB5067808.1"/>
    <property type="molecule type" value="Genomic_DNA"/>
</dbReference>
<dbReference type="SUPFAM" id="SSF47203">
    <property type="entry name" value="Acyl-CoA dehydrogenase C-terminal domain-like"/>
    <property type="match status" value="1"/>
</dbReference>
<dbReference type="InterPro" id="IPR013786">
    <property type="entry name" value="AcylCoA_DH/ox_N"/>
</dbReference>